<reference evidence="4" key="3">
    <citation type="submission" date="2018-08" db="EMBL/GenBank/DDBJ databases">
        <authorList>
            <person name="Guldener U."/>
        </authorList>
    </citation>
    <scope>NUCLEOTIDE SEQUENCE</scope>
    <source>
        <strain evidence="4">UB2</strain>
    </source>
</reference>
<keyword evidence="6" id="KW-1185">Reference proteome</keyword>
<sequence>MKLSGMFRIGFVAAIVTALILLPSCIAVGDGDRAAGISTSQPDPHSEPTEQPRPAMNTRMYIKGLNAKTIADLGKSQAGTYDKVPFYDKTPLYSVDTPLPTIRQALRDYNSVGIVDAPNNKARLIRLQNGALYKESKLPIHESRMVKLFEKELDPDLHHLRNLVRDASTDAHPAEDIEHLPYANGKPILFKGSETLGHMIRAANTEPKSFYYAPIGKDPILVNPHTDKLIDNHIIDEERKLHRVVVGYKAAQKEYGQPVASIIWGKPIIANADSEGPLTSRIRLKNYPRFKHDASKEDMVAALKRNGRFRVYKEIDGKKYGYKVKVINPRVSPGEPFEFSVDRLSTLDRFLERYLLDRARLP</sequence>
<reference evidence="3" key="1">
    <citation type="submission" date="2016-04" db="EMBL/GenBank/DDBJ databases">
        <authorList>
            <person name="Evans L.H."/>
            <person name="Alamgir A."/>
            <person name="Owens N."/>
            <person name="Weber N.D."/>
            <person name="Virtaneva K."/>
            <person name="Barbian K."/>
            <person name="Babar A."/>
            <person name="Rosenke K."/>
        </authorList>
    </citation>
    <scope>NUCLEOTIDE SEQUENCE</scope>
    <source>
        <strain evidence="3">UB2112</strain>
    </source>
</reference>
<dbReference type="Proteomes" id="UP000658997">
    <property type="component" value="Unassembled WGS sequence"/>
</dbReference>
<dbReference type="EMBL" id="LT558137">
    <property type="protein sequence ID" value="SAM86191.1"/>
    <property type="molecule type" value="Genomic_DNA"/>
</dbReference>
<name>A0A1K0GYS8_9BASI</name>
<organism evidence="3 5">
    <name type="scientific">Ustilago bromivora</name>
    <dbReference type="NCBI Taxonomy" id="307758"/>
    <lineage>
        <taxon>Eukaryota</taxon>
        <taxon>Fungi</taxon>
        <taxon>Dikarya</taxon>
        <taxon>Basidiomycota</taxon>
        <taxon>Ustilaginomycotina</taxon>
        <taxon>Ustilaginomycetes</taxon>
        <taxon>Ustilaginales</taxon>
        <taxon>Ustilaginaceae</taxon>
        <taxon>Ustilago</taxon>
    </lineage>
</organism>
<gene>
    <name evidence="4" type="ORF">UBRO2_04261</name>
    <name evidence="3" type="ORF">UBRO_20121</name>
</gene>
<dbReference type="AlphaFoldDB" id="A0A1K0GYS8"/>
<feature type="signal peptide" evidence="2">
    <location>
        <begin position="1"/>
        <end position="27"/>
    </location>
</feature>
<evidence type="ECO:0000256" key="1">
    <source>
        <dbReference type="SAM" id="MobiDB-lite"/>
    </source>
</evidence>
<protein>
    <recommendedName>
        <fullName evidence="7">Effector family protein Eff1</fullName>
    </recommendedName>
</protein>
<dbReference type="OrthoDB" id="2543616at2759"/>
<evidence type="ECO:0000256" key="2">
    <source>
        <dbReference type="SAM" id="SignalP"/>
    </source>
</evidence>
<dbReference type="Proteomes" id="UP000179920">
    <property type="component" value="Chromosome XXI"/>
</dbReference>
<reference evidence="5" key="2">
    <citation type="submission" date="2016-04" db="EMBL/GenBank/DDBJ databases">
        <authorList>
            <person name="Guldener U."/>
            <person name="Guldener U."/>
        </authorList>
    </citation>
    <scope>NUCLEOTIDE SEQUENCE [LARGE SCALE GENOMIC DNA]</scope>
    <source>
        <strain evidence="5">UB2112</strain>
    </source>
</reference>
<evidence type="ECO:0008006" key="7">
    <source>
        <dbReference type="Google" id="ProtNLM"/>
    </source>
</evidence>
<accession>A0A1K0GYS8</accession>
<keyword evidence="2" id="KW-0732">Signal</keyword>
<evidence type="ECO:0000313" key="5">
    <source>
        <dbReference type="Proteomes" id="UP000179920"/>
    </source>
</evidence>
<feature type="region of interest" description="Disordered" evidence="1">
    <location>
        <begin position="36"/>
        <end position="55"/>
    </location>
</feature>
<proteinExistence type="predicted"/>
<evidence type="ECO:0000313" key="4">
    <source>
        <dbReference type="EMBL" id="SYW81391.1"/>
    </source>
</evidence>
<evidence type="ECO:0000313" key="6">
    <source>
        <dbReference type="Proteomes" id="UP000658997"/>
    </source>
</evidence>
<dbReference type="EMBL" id="ULHB01000095">
    <property type="protein sequence ID" value="SYW81391.1"/>
    <property type="molecule type" value="Genomic_DNA"/>
</dbReference>
<evidence type="ECO:0000313" key="3">
    <source>
        <dbReference type="EMBL" id="SAM86191.1"/>
    </source>
</evidence>
<feature type="chain" id="PRO_5038218825" description="Effector family protein Eff1" evidence="2">
    <location>
        <begin position="28"/>
        <end position="362"/>
    </location>
</feature>